<evidence type="ECO:0000256" key="1">
    <source>
        <dbReference type="ARBA" id="ARBA00011066"/>
    </source>
</evidence>
<dbReference type="Proteomes" id="UP000054051">
    <property type="component" value="Unassembled WGS sequence"/>
</dbReference>
<sequence>MRIVIALGGNALLKRGERVSADAQRANIRCAAQQIADIAAQHEVIIVHGNGPQVGLLARQSDTTPDAAPFPLDVLDAETEGMIGYIIEQELSNALPAGRACATLLTMVEIDPEDAAFGAPDKPIGPVYPETDAQRLARDKGWTFAPGNGGWRRVVPSPHPKRIVEMRPIRWLLEKGAVVICAGGGGIPVTVDQDGARRGVEAVIDKDRCAALLADEIHADALVIATDVPAVFADWGLPTQRPILRAHPKDLEHFSVDLPLARARRQYGDRCGRSRSPSRSDGCDPAAIPNTQNGEATQGKSLKNALSALRFEAGSMQPKVEAACQFSRDPRRRAVIGALSALEQLVNGSAGTLISMQTHGIEYGRTQPE</sequence>
<dbReference type="RefSeq" id="WP_006682293.1">
    <property type="nucleotide sequence ID" value="NZ_CAFB01000037.1"/>
</dbReference>
<dbReference type="CDD" id="cd04235">
    <property type="entry name" value="AAK_CK"/>
    <property type="match status" value="1"/>
</dbReference>
<dbReference type="eggNOG" id="COG0549">
    <property type="taxonomic scope" value="Bacteria"/>
</dbReference>
<keyword evidence="2 6" id="KW-0808">Transferase</keyword>
<dbReference type="GO" id="GO:0008804">
    <property type="term" value="F:carbamate kinase activity"/>
    <property type="evidence" value="ECO:0007669"/>
    <property type="project" value="UniProtKB-EC"/>
</dbReference>
<reference evidence="6 7" key="1">
    <citation type="submission" date="2011-08" db="EMBL/GenBank/DDBJ databases">
        <title>The genome of the obligate endobacterium of an arbuscular mycorrhizal fungus reveals an interphylum network of nutritional interactions.</title>
        <authorList>
            <person name="Ghignone S."/>
            <person name="Salvioli A."/>
            <person name="Anca I."/>
            <person name="Lumini E."/>
            <person name="Ortu G."/>
            <person name="Petiti L."/>
            <person name="Cruveiller S."/>
            <person name="Bianciotto V."/>
            <person name="Piffanelli P."/>
            <person name="Lanfranco L."/>
            <person name="Bonfante P."/>
        </authorList>
    </citation>
    <scope>NUCLEOTIDE SEQUENCE [LARGE SCALE GENOMIC DNA]</scope>
    <source>
        <strain evidence="6 7">BEG34</strain>
    </source>
</reference>
<dbReference type="EC" id="2.7.2.2" evidence="6"/>
<dbReference type="PRINTS" id="PR01469">
    <property type="entry name" value="CARBMTKINASE"/>
</dbReference>
<proteinExistence type="inferred from homology"/>
<comment type="caution">
    <text evidence="6">The sequence shown here is derived from an EMBL/GenBank/DDBJ whole genome shotgun (WGS) entry which is preliminary data.</text>
</comment>
<protein>
    <submittedName>
        <fullName evidence="6">Carbamate kinase</fullName>
        <ecNumber evidence="6">2.7.2.2</ecNumber>
    </submittedName>
</protein>
<dbReference type="Pfam" id="PF00696">
    <property type="entry name" value="AA_kinase"/>
    <property type="match status" value="1"/>
</dbReference>
<gene>
    <name evidence="6" type="primary">arcC</name>
    <name evidence="6" type="ORF">CAGGBEG34_200050</name>
</gene>
<feature type="compositionally biased region" description="Polar residues" evidence="4">
    <location>
        <begin position="289"/>
        <end position="299"/>
    </location>
</feature>
<dbReference type="InterPro" id="IPR001048">
    <property type="entry name" value="Asp/Glu/Uridylate_kinase"/>
</dbReference>
<dbReference type="InterPro" id="IPR036393">
    <property type="entry name" value="AceGlu_kinase-like_sf"/>
</dbReference>
<name>G2J8F3_9BURK</name>
<dbReference type="GO" id="GO:0019546">
    <property type="term" value="P:L-arginine deiminase pathway"/>
    <property type="evidence" value="ECO:0007669"/>
    <property type="project" value="TreeGrafter"/>
</dbReference>
<evidence type="ECO:0000256" key="4">
    <source>
        <dbReference type="SAM" id="MobiDB-lite"/>
    </source>
</evidence>
<dbReference type="STRING" id="1070319.CAGGBEG34_200050"/>
<keyword evidence="7" id="KW-1185">Reference proteome</keyword>
<feature type="region of interest" description="Disordered" evidence="4">
    <location>
        <begin position="267"/>
        <end position="299"/>
    </location>
</feature>
<comment type="similarity">
    <text evidence="1">Belongs to the carbamate kinase family.</text>
</comment>
<dbReference type="AlphaFoldDB" id="G2J8F3"/>
<dbReference type="GO" id="GO:0005829">
    <property type="term" value="C:cytosol"/>
    <property type="evidence" value="ECO:0007669"/>
    <property type="project" value="TreeGrafter"/>
</dbReference>
<dbReference type="Gene3D" id="3.40.1160.10">
    <property type="entry name" value="Acetylglutamate kinase-like"/>
    <property type="match status" value="2"/>
</dbReference>
<evidence type="ECO:0000313" key="6">
    <source>
        <dbReference type="EMBL" id="CCD29050.1"/>
    </source>
</evidence>
<accession>G2J8F3</accession>
<dbReference type="InterPro" id="IPR003964">
    <property type="entry name" value="Carb_kinase"/>
</dbReference>
<dbReference type="OrthoDB" id="9766717at2"/>
<feature type="domain" description="Aspartate/glutamate/uridylate kinase" evidence="5">
    <location>
        <begin position="1"/>
        <end position="235"/>
    </location>
</feature>
<evidence type="ECO:0000313" key="7">
    <source>
        <dbReference type="Proteomes" id="UP000054051"/>
    </source>
</evidence>
<evidence type="ECO:0000259" key="5">
    <source>
        <dbReference type="Pfam" id="PF00696"/>
    </source>
</evidence>
<keyword evidence="3 6" id="KW-0418">Kinase</keyword>
<organism evidence="6 7">
    <name type="scientific">Candidatus Glomeribacter gigasporarum BEG34</name>
    <dbReference type="NCBI Taxonomy" id="1070319"/>
    <lineage>
        <taxon>Bacteria</taxon>
        <taxon>Pseudomonadati</taxon>
        <taxon>Pseudomonadota</taxon>
        <taxon>Betaproteobacteria</taxon>
        <taxon>Burkholderiales</taxon>
        <taxon>Burkholderiaceae</taxon>
        <taxon>Candidatus Glomeribacter</taxon>
    </lineage>
</organism>
<evidence type="ECO:0000256" key="3">
    <source>
        <dbReference type="ARBA" id="ARBA00022777"/>
    </source>
</evidence>
<dbReference type="NCBIfam" id="NF009008">
    <property type="entry name" value="PRK12354.1"/>
    <property type="match status" value="1"/>
</dbReference>
<dbReference type="EMBL" id="CAFB01000037">
    <property type="protein sequence ID" value="CCD29050.1"/>
    <property type="molecule type" value="Genomic_DNA"/>
</dbReference>
<dbReference type="PANTHER" id="PTHR30409:SF1">
    <property type="entry name" value="CARBAMATE KINASE-RELATED"/>
    <property type="match status" value="1"/>
</dbReference>
<dbReference type="SUPFAM" id="SSF53633">
    <property type="entry name" value="Carbamate kinase-like"/>
    <property type="match status" value="2"/>
</dbReference>
<evidence type="ECO:0000256" key="2">
    <source>
        <dbReference type="ARBA" id="ARBA00022679"/>
    </source>
</evidence>
<dbReference type="PANTHER" id="PTHR30409">
    <property type="entry name" value="CARBAMATE KINASE"/>
    <property type="match status" value="1"/>
</dbReference>